<dbReference type="InParanoid" id="C5KI25"/>
<dbReference type="AlphaFoldDB" id="C5KI25"/>
<dbReference type="GeneID" id="9061375"/>
<name>C5KI25_PERM5</name>
<dbReference type="EMBL" id="GG673069">
    <property type="protein sequence ID" value="EER16237.1"/>
    <property type="molecule type" value="Genomic_DNA"/>
</dbReference>
<protein>
    <submittedName>
        <fullName evidence="1">Uncharacterized protein</fullName>
    </submittedName>
</protein>
<reference evidence="1 2" key="1">
    <citation type="submission" date="2008-07" db="EMBL/GenBank/DDBJ databases">
        <authorList>
            <person name="El-Sayed N."/>
            <person name="Caler E."/>
            <person name="Inman J."/>
            <person name="Amedeo P."/>
            <person name="Hass B."/>
            <person name="Wortman J."/>
        </authorList>
    </citation>
    <scope>NUCLEOTIDE SEQUENCE [LARGE SCALE GENOMIC DNA]</scope>
    <source>
        <strain evidence="2">ATCC 50983 / TXsc</strain>
    </source>
</reference>
<evidence type="ECO:0000313" key="1">
    <source>
        <dbReference type="EMBL" id="EER16237.1"/>
    </source>
</evidence>
<gene>
    <name evidence="1" type="ORF">Pmar_PMAR003700</name>
</gene>
<organism evidence="2">
    <name type="scientific">Perkinsus marinus (strain ATCC 50983 / TXsc)</name>
    <dbReference type="NCBI Taxonomy" id="423536"/>
    <lineage>
        <taxon>Eukaryota</taxon>
        <taxon>Sar</taxon>
        <taxon>Alveolata</taxon>
        <taxon>Perkinsozoa</taxon>
        <taxon>Perkinsea</taxon>
        <taxon>Perkinsida</taxon>
        <taxon>Perkinsidae</taxon>
        <taxon>Perkinsus</taxon>
    </lineage>
</organism>
<accession>C5KI25</accession>
<evidence type="ECO:0000313" key="2">
    <source>
        <dbReference type="Proteomes" id="UP000007800"/>
    </source>
</evidence>
<dbReference type="RefSeq" id="XP_002784441.1">
    <property type="nucleotide sequence ID" value="XM_002784395.1"/>
</dbReference>
<keyword evidence="2" id="KW-1185">Reference proteome</keyword>
<dbReference type="Proteomes" id="UP000007800">
    <property type="component" value="Unassembled WGS sequence"/>
</dbReference>
<proteinExistence type="predicted"/>
<sequence>MAITGAKELPSPGPHEPTISDLVQMNEVKLEQLMAERREVALRGPCAGFMAAV</sequence>